<keyword evidence="1" id="KW-1133">Transmembrane helix</keyword>
<protein>
    <submittedName>
        <fullName evidence="4 6">Sialic acid-binding Ig-like lectin 16</fullName>
    </submittedName>
</protein>
<dbReference type="STRING" id="144197.ENSSPAP00000023684"/>
<dbReference type="RefSeq" id="XP_008285113.1">
    <property type="nucleotide sequence ID" value="XM_008286891.1"/>
</dbReference>
<dbReference type="InterPro" id="IPR007110">
    <property type="entry name" value="Ig-like_dom"/>
</dbReference>
<evidence type="ECO:0000313" key="7">
    <source>
        <dbReference type="RefSeq" id="XP_008285113.1"/>
    </source>
</evidence>
<dbReference type="InterPro" id="IPR003598">
    <property type="entry name" value="Ig_sub2"/>
</dbReference>
<dbReference type="SMART" id="SM00408">
    <property type="entry name" value="IGc2"/>
    <property type="match status" value="2"/>
</dbReference>
<dbReference type="GeneTree" id="ENSGT01010000222294"/>
<evidence type="ECO:0000256" key="2">
    <source>
        <dbReference type="SAM" id="SignalP"/>
    </source>
</evidence>
<dbReference type="Pfam" id="PF13895">
    <property type="entry name" value="Ig_2"/>
    <property type="match status" value="2"/>
</dbReference>
<dbReference type="InterPro" id="IPR013783">
    <property type="entry name" value="Ig-like_fold"/>
</dbReference>
<dbReference type="PANTHER" id="PTHR46013:SF8">
    <property type="entry name" value="B-CELL RECEPTOR CD22-RELATED"/>
    <property type="match status" value="1"/>
</dbReference>
<dbReference type="RefSeq" id="XP_008285112.1">
    <property type="nucleotide sequence ID" value="XM_008286890.1"/>
</dbReference>
<evidence type="ECO:0000313" key="5">
    <source>
        <dbReference type="Proteomes" id="UP000694891"/>
    </source>
</evidence>
<reference evidence="6 7" key="2">
    <citation type="submission" date="2025-04" db="UniProtKB">
        <authorList>
            <consortium name="RefSeq"/>
        </authorList>
    </citation>
    <scope>IDENTIFICATION</scope>
</reference>
<dbReference type="Proteomes" id="UP000694891">
    <property type="component" value="Unplaced"/>
</dbReference>
<dbReference type="PANTHER" id="PTHR46013">
    <property type="entry name" value="VASCULAR CELL ADHESION MOLECULE 1"/>
    <property type="match status" value="1"/>
</dbReference>
<sequence length="358" mass="39715">MFCALCVKKMIAVLVLLIIKPGTINADWSVRLENPNPCAVKGSSVELRCSYNYPDGETVQKTAWYKGDLVDGLWKRVALSHLPSYQNRSEYVGDLQHNCSLALHDLQNDDAGYYYFRFDTNTYGRHSKTSVYLTVTELKARVHPERVRAGDNVTLECGASCQLPNTVWFKNGHPVSKPNFTVQAEDAGNYLCAVEGQESVQSDPVTLDVQYSPLNVTVEVSQAGLLMVGSSVNLTCSSVANPAADSYTWYRSTSPSSLLQVGSGQVLSLPSVEASHTGLYFCQTRNRLGESNSTHVLLTVTETDNHRLILLVGIGVKVAILLLLPLLVIWIWRQWRNSASETENHDYENIRAIKRVEG</sequence>
<feature type="transmembrane region" description="Helical" evidence="1">
    <location>
        <begin position="308"/>
        <end position="332"/>
    </location>
</feature>
<keyword evidence="2" id="KW-0732">Signal</keyword>
<keyword evidence="1" id="KW-0812">Transmembrane</keyword>
<dbReference type="Gene3D" id="2.60.40.10">
    <property type="entry name" value="Immunoglobulins"/>
    <property type="match status" value="3"/>
</dbReference>
<keyword evidence="5" id="KW-1185">Reference proteome</keyword>
<dbReference type="InterPro" id="IPR013106">
    <property type="entry name" value="Ig_V-set"/>
</dbReference>
<evidence type="ECO:0000313" key="4">
    <source>
        <dbReference type="Ensembl" id="ENSSPAP00000023684.1"/>
    </source>
</evidence>
<evidence type="ECO:0000256" key="1">
    <source>
        <dbReference type="SAM" id="Phobius"/>
    </source>
</evidence>
<dbReference type="Pfam" id="PF07686">
    <property type="entry name" value="V-set"/>
    <property type="match status" value="1"/>
</dbReference>
<name>A0A3B5B0T4_9TELE</name>
<dbReference type="PROSITE" id="PS50835">
    <property type="entry name" value="IG_LIKE"/>
    <property type="match status" value="2"/>
</dbReference>
<dbReference type="AlphaFoldDB" id="A0A3B5B0T4"/>
<dbReference type="SUPFAM" id="SSF48726">
    <property type="entry name" value="Immunoglobulin"/>
    <property type="match status" value="3"/>
</dbReference>
<gene>
    <name evidence="6 7" type="primary">LOC103360946</name>
</gene>
<feature type="domain" description="Ig-like" evidence="3">
    <location>
        <begin position="213"/>
        <end position="301"/>
    </location>
</feature>
<dbReference type="InterPro" id="IPR003599">
    <property type="entry name" value="Ig_sub"/>
</dbReference>
<feature type="signal peptide" evidence="2">
    <location>
        <begin position="1"/>
        <end position="26"/>
    </location>
</feature>
<dbReference type="Ensembl" id="ENSSPAT00000024063.1">
    <property type="protein sequence ID" value="ENSSPAP00000023684.1"/>
    <property type="gene ID" value="ENSSPAG00000017873.1"/>
</dbReference>
<accession>A0A3B5B0T4</accession>
<dbReference type="OrthoDB" id="10012075at2759"/>
<reference evidence="4" key="1">
    <citation type="submission" date="2023-09" db="UniProtKB">
        <authorList>
            <consortium name="Ensembl"/>
        </authorList>
    </citation>
    <scope>IDENTIFICATION</scope>
</reference>
<dbReference type="SMART" id="SM00409">
    <property type="entry name" value="IG"/>
    <property type="match status" value="3"/>
</dbReference>
<dbReference type="GeneID" id="103360946"/>
<feature type="chain" id="PRO_5044592119" evidence="2">
    <location>
        <begin position="27"/>
        <end position="358"/>
    </location>
</feature>
<keyword evidence="1" id="KW-0472">Membrane</keyword>
<evidence type="ECO:0000313" key="6">
    <source>
        <dbReference type="RefSeq" id="XP_008285112.1"/>
    </source>
</evidence>
<evidence type="ECO:0000259" key="3">
    <source>
        <dbReference type="PROSITE" id="PS50835"/>
    </source>
</evidence>
<proteinExistence type="predicted"/>
<feature type="domain" description="Ig-like" evidence="3">
    <location>
        <begin position="129"/>
        <end position="208"/>
    </location>
</feature>
<dbReference type="InterPro" id="IPR036179">
    <property type="entry name" value="Ig-like_dom_sf"/>
</dbReference>
<organism evidence="4">
    <name type="scientific">Stegastes partitus</name>
    <name type="common">bicolor damselfish</name>
    <dbReference type="NCBI Taxonomy" id="144197"/>
    <lineage>
        <taxon>Eukaryota</taxon>
        <taxon>Metazoa</taxon>
        <taxon>Chordata</taxon>
        <taxon>Craniata</taxon>
        <taxon>Vertebrata</taxon>
        <taxon>Euteleostomi</taxon>
        <taxon>Actinopterygii</taxon>
        <taxon>Neopterygii</taxon>
        <taxon>Teleostei</taxon>
        <taxon>Neoteleostei</taxon>
        <taxon>Acanthomorphata</taxon>
        <taxon>Ovalentaria</taxon>
        <taxon>Pomacentridae</taxon>
        <taxon>Stegastes</taxon>
    </lineage>
</organism>